<evidence type="ECO:0000256" key="6">
    <source>
        <dbReference type="ARBA" id="ARBA00023065"/>
    </source>
</evidence>
<dbReference type="InterPro" id="IPR027470">
    <property type="entry name" value="Cation_efflux_CTD"/>
</dbReference>
<dbReference type="Pfam" id="PF16916">
    <property type="entry name" value="ZT_dimer"/>
    <property type="match status" value="1"/>
</dbReference>
<proteinExistence type="inferred from homology"/>
<comment type="similarity">
    <text evidence="2">Belongs to the cation diffusion facilitator (CDF) transporter (TC 2.A.4) family. SLC30A subfamily.</text>
</comment>
<evidence type="ECO:0000256" key="7">
    <source>
        <dbReference type="ARBA" id="ARBA00023136"/>
    </source>
</evidence>
<feature type="domain" description="Cation efflux protein transmembrane" evidence="10">
    <location>
        <begin position="54"/>
        <end position="244"/>
    </location>
</feature>
<feature type="transmembrane region" description="Helical" evidence="9">
    <location>
        <begin position="53"/>
        <end position="75"/>
    </location>
</feature>
<evidence type="ECO:0000313" key="13">
    <source>
        <dbReference type="Proteomes" id="UP000194761"/>
    </source>
</evidence>
<name>A0A243RVS1_9ACTN</name>
<keyword evidence="3" id="KW-0813">Transport</keyword>
<feature type="transmembrane region" description="Helical" evidence="9">
    <location>
        <begin position="126"/>
        <end position="143"/>
    </location>
</feature>
<evidence type="ECO:0000313" key="12">
    <source>
        <dbReference type="EMBL" id="OUC99109.1"/>
    </source>
</evidence>
<keyword evidence="5 9" id="KW-1133">Transmembrane helix</keyword>
<evidence type="ECO:0000256" key="3">
    <source>
        <dbReference type="ARBA" id="ARBA00022448"/>
    </source>
</evidence>
<protein>
    <submittedName>
        <fullName evidence="12">Cation transporter</fullName>
    </submittedName>
</protein>
<keyword evidence="7 9" id="KW-0472">Membrane</keyword>
<feature type="transmembrane region" description="Helical" evidence="9">
    <location>
        <begin position="87"/>
        <end position="105"/>
    </location>
</feature>
<evidence type="ECO:0000256" key="8">
    <source>
        <dbReference type="SAM" id="MobiDB-lite"/>
    </source>
</evidence>
<evidence type="ECO:0000259" key="10">
    <source>
        <dbReference type="Pfam" id="PF01545"/>
    </source>
</evidence>
<dbReference type="InterPro" id="IPR058533">
    <property type="entry name" value="Cation_efflux_TM"/>
</dbReference>
<dbReference type="EMBL" id="NGFP01000011">
    <property type="protein sequence ID" value="OUC99109.1"/>
    <property type="molecule type" value="Genomic_DNA"/>
</dbReference>
<dbReference type="InterPro" id="IPR002524">
    <property type="entry name" value="Cation_efflux"/>
</dbReference>
<comment type="caution">
    <text evidence="12">The sequence shown here is derived from an EMBL/GenBank/DDBJ whole genome shotgun (WGS) entry which is preliminary data.</text>
</comment>
<keyword evidence="4 9" id="KW-0812">Transmembrane</keyword>
<sequence length="353" mass="37117">MVLPHPGDDRHDHHDGHGDVPTPAEAQHQAPAPRHGHGHGHGHAVAADADRRYLTAALVLLVVFMAGEVVVGFLARSLALISDAGHMLTDSASIVFALVAMRLATRPPRGGFTYGLKRAEILSAQLNGATLLLLAGFFLYEAIRRLIAPPEVEGGLVLATALAGIAVNLAATWLLSRADRSSLNVEGAFQHIVNDLYAFIATALSGLVVLLTGFARADAIATLIVAALMLKAGYGLIRDTGRIFLQAAPSGLIPAEIGARLAGQPDVAEVHDLHIWELTSGYSSLSAHVFVRPEGDCAAVRRRLQSLLARSYEITHTTLQVDPAPDGGAGEGGCVDAGHCADPHGPHYRSPRG</sequence>
<dbReference type="GO" id="GO:0005385">
    <property type="term" value="F:zinc ion transmembrane transporter activity"/>
    <property type="evidence" value="ECO:0007669"/>
    <property type="project" value="TreeGrafter"/>
</dbReference>
<feature type="compositionally biased region" description="Basic and acidic residues" evidence="8">
    <location>
        <begin position="1"/>
        <end position="18"/>
    </location>
</feature>
<organism evidence="12 13">
    <name type="scientific">Streptosporangium minutum</name>
    <dbReference type="NCBI Taxonomy" id="569862"/>
    <lineage>
        <taxon>Bacteria</taxon>
        <taxon>Bacillati</taxon>
        <taxon>Actinomycetota</taxon>
        <taxon>Actinomycetes</taxon>
        <taxon>Streptosporangiales</taxon>
        <taxon>Streptosporangiaceae</taxon>
        <taxon>Streptosporangium</taxon>
    </lineage>
</organism>
<reference evidence="12 13" key="1">
    <citation type="submission" date="2017-05" db="EMBL/GenBank/DDBJ databases">
        <title>Biotechnological potential of actinobacteria isolated from South African environments.</title>
        <authorList>
            <person name="Le Roes-Hill M."/>
            <person name="Prins A."/>
            <person name="Durrell K.A."/>
        </authorList>
    </citation>
    <scope>NUCLEOTIDE SEQUENCE [LARGE SCALE GENOMIC DNA]</scope>
    <source>
        <strain evidence="12">M26</strain>
    </source>
</reference>
<keyword evidence="6" id="KW-0406">Ion transport</keyword>
<gene>
    <name evidence="12" type="ORF">CA984_04175</name>
</gene>
<dbReference type="Proteomes" id="UP000194761">
    <property type="component" value="Unassembled WGS sequence"/>
</dbReference>
<dbReference type="NCBIfam" id="TIGR01297">
    <property type="entry name" value="CDF"/>
    <property type="match status" value="1"/>
</dbReference>
<keyword evidence="13" id="KW-1185">Reference proteome</keyword>
<evidence type="ECO:0000256" key="5">
    <source>
        <dbReference type="ARBA" id="ARBA00022989"/>
    </source>
</evidence>
<dbReference type="InterPro" id="IPR050681">
    <property type="entry name" value="CDF/SLC30A"/>
</dbReference>
<accession>A0A243RVS1</accession>
<evidence type="ECO:0000259" key="11">
    <source>
        <dbReference type="Pfam" id="PF16916"/>
    </source>
</evidence>
<evidence type="ECO:0000256" key="1">
    <source>
        <dbReference type="ARBA" id="ARBA00004141"/>
    </source>
</evidence>
<dbReference type="InterPro" id="IPR027469">
    <property type="entry name" value="Cation_efflux_TMD_sf"/>
</dbReference>
<feature type="transmembrane region" description="Helical" evidence="9">
    <location>
        <begin position="155"/>
        <end position="175"/>
    </location>
</feature>
<dbReference type="Pfam" id="PF01545">
    <property type="entry name" value="Cation_efflux"/>
    <property type="match status" value="1"/>
</dbReference>
<dbReference type="AlphaFoldDB" id="A0A243RVS1"/>
<dbReference type="Gene3D" id="1.20.1510.10">
    <property type="entry name" value="Cation efflux protein transmembrane domain"/>
    <property type="match status" value="1"/>
</dbReference>
<feature type="domain" description="Cation efflux protein cytoplasmic" evidence="11">
    <location>
        <begin position="255"/>
        <end position="323"/>
    </location>
</feature>
<dbReference type="PANTHER" id="PTHR11562:SF17">
    <property type="entry name" value="RE54080P-RELATED"/>
    <property type="match status" value="1"/>
</dbReference>
<evidence type="ECO:0000256" key="9">
    <source>
        <dbReference type="SAM" id="Phobius"/>
    </source>
</evidence>
<dbReference type="SUPFAM" id="SSF161111">
    <property type="entry name" value="Cation efflux protein transmembrane domain-like"/>
    <property type="match status" value="1"/>
</dbReference>
<dbReference type="PANTHER" id="PTHR11562">
    <property type="entry name" value="CATION EFFLUX PROTEIN/ ZINC TRANSPORTER"/>
    <property type="match status" value="1"/>
</dbReference>
<dbReference type="GO" id="GO:0005886">
    <property type="term" value="C:plasma membrane"/>
    <property type="evidence" value="ECO:0007669"/>
    <property type="project" value="TreeGrafter"/>
</dbReference>
<evidence type="ECO:0000256" key="2">
    <source>
        <dbReference type="ARBA" id="ARBA00008873"/>
    </source>
</evidence>
<evidence type="ECO:0000256" key="4">
    <source>
        <dbReference type="ARBA" id="ARBA00022692"/>
    </source>
</evidence>
<dbReference type="InterPro" id="IPR036837">
    <property type="entry name" value="Cation_efflux_CTD_sf"/>
</dbReference>
<feature type="transmembrane region" description="Helical" evidence="9">
    <location>
        <begin position="196"/>
        <end position="214"/>
    </location>
</feature>
<comment type="subcellular location">
    <subcellularLocation>
        <location evidence="1">Membrane</location>
        <topology evidence="1">Multi-pass membrane protein</topology>
    </subcellularLocation>
</comment>
<dbReference type="SUPFAM" id="SSF160240">
    <property type="entry name" value="Cation efflux protein cytoplasmic domain-like"/>
    <property type="match status" value="1"/>
</dbReference>
<dbReference type="RefSeq" id="WP_086568315.1">
    <property type="nucleotide sequence ID" value="NZ_NGFP01000011.1"/>
</dbReference>
<feature type="transmembrane region" description="Helical" evidence="9">
    <location>
        <begin position="220"/>
        <end position="237"/>
    </location>
</feature>
<feature type="region of interest" description="Disordered" evidence="8">
    <location>
        <begin position="1"/>
        <end position="43"/>
    </location>
</feature>